<accession>A0A9I9EMA4</accession>
<sequence>MKTMKPLNSLCFLLLVSLELNMIIRSSCLDPLIYKESKVQLPFSPWQVTILNDLMDSTLTVHCKSKDNDLGEHVINSGDKWYWMFKENIWQTTLFWCNFRSKYGQVSGDVFWPEIGNRLSDQCEGHNCIWSGRSDGIYLYFASLKEYRIAYRWK</sequence>
<dbReference type="InterPro" id="IPR010264">
    <property type="entry name" value="Self-incomp_S1"/>
</dbReference>
<dbReference type="GO" id="GO:0005576">
    <property type="term" value="C:extracellular region"/>
    <property type="evidence" value="ECO:0007669"/>
    <property type="project" value="UniProtKB-SubCell"/>
</dbReference>
<evidence type="ECO:0000256" key="6">
    <source>
        <dbReference type="RuleBase" id="RU367044"/>
    </source>
</evidence>
<proteinExistence type="inferred from homology"/>
<dbReference type="GO" id="GO:0060320">
    <property type="term" value="P:rejection of self pollen"/>
    <property type="evidence" value="ECO:0007669"/>
    <property type="project" value="UniProtKB-KW"/>
</dbReference>
<evidence type="ECO:0000256" key="4">
    <source>
        <dbReference type="ARBA" id="ARBA00022525"/>
    </source>
</evidence>
<keyword evidence="5 6" id="KW-0732">Signal</keyword>
<name>A0A9I9EMA4_CUCME</name>
<keyword evidence="3 6" id="KW-0713">Self-incompatibility</keyword>
<evidence type="ECO:0000313" key="7">
    <source>
        <dbReference type="EnsemblPlants" id="MELO3C035761.2.1"/>
    </source>
</evidence>
<comment type="subcellular location">
    <subcellularLocation>
        <location evidence="1 6">Secreted</location>
    </subcellularLocation>
</comment>
<dbReference type="Gramene" id="MELO3C035761.2.1">
    <property type="protein sequence ID" value="MELO3C035761.2.1"/>
    <property type="gene ID" value="MELO3C035761.2"/>
</dbReference>
<organism evidence="7">
    <name type="scientific">Cucumis melo</name>
    <name type="common">Muskmelon</name>
    <dbReference type="NCBI Taxonomy" id="3656"/>
    <lineage>
        <taxon>Eukaryota</taxon>
        <taxon>Viridiplantae</taxon>
        <taxon>Streptophyta</taxon>
        <taxon>Embryophyta</taxon>
        <taxon>Tracheophyta</taxon>
        <taxon>Spermatophyta</taxon>
        <taxon>Magnoliopsida</taxon>
        <taxon>eudicotyledons</taxon>
        <taxon>Gunneridae</taxon>
        <taxon>Pentapetalae</taxon>
        <taxon>rosids</taxon>
        <taxon>fabids</taxon>
        <taxon>Cucurbitales</taxon>
        <taxon>Cucurbitaceae</taxon>
        <taxon>Benincaseae</taxon>
        <taxon>Cucumis</taxon>
    </lineage>
</organism>
<evidence type="ECO:0000256" key="2">
    <source>
        <dbReference type="ARBA" id="ARBA00005581"/>
    </source>
</evidence>
<reference evidence="7" key="1">
    <citation type="submission" date="2023-03" db="UniProtKB">
        <authorList>
            <consortium name="EnsemblPlants"/>
        </authorList>
    </citation>
    <scope>IDENTIFICATION</scope>
</reference>
<keyword evidence="4 6" id="KW-0964">Secreted</keyword>
<feature type="signal peptide" evidence="6">
    <location>
        <begin position="1"/>
        <end position="26"/>
    </location>
</feature>
<dbReference type="AlphaFoldDB" id="A0A9I9EMA4"/>
<dbReference type="PANTHER" id="PTHR31232">
    <property type="match status" value="1"/>
</dbReference>
<comment type="similarity">
    <text evidence="2 6">Belongs to the plant self-incompatibility (S1) protein family.</text>
</comment>
<dbReference type="EnsemblPlants" id="MELO3C035761.2.1">
    <property type="protein sequence ID" value="MELO3C035761.2.1"/>
    <property type="gene ID" value="MELO3C035761.2"/>
</dbReference>
<evidence type="ECO:0000256" key="5">
    <source>
        <dbReference type="ARBA" id="ARBA00022729"/>
    </source>
</evidence>
<evidence type="ECO:0000256" key="1">
    <source>
        <dbReference type="ARBA" id="ARBA00004613"/>
    </source>
</evidence>
<protein>
    <recommendedName>
        <fullName evidence="6">S-protein homolog</fullName>
    </recommendedName>
</protein>
<evidence type="ECO:0000256" key="3">
    <source>
        <dbReference type="ARBA" id="ARBA00022471"/>
    </source>
</evidence>
<feature type="chain" id="PRO_5039963116" description="S-protein homolog" evidence="6">
    <location>
        <begin position="27"/>
        <end position="154"/>
    </location>
</feature>
<dbReference type="Pfam" id="PF05938">
    <property type="entry name" value="Self-incomp_S1"/>
    <property type="match status" value="1"/>
</dbReference>
<dbReference type="PANTHER" id="PTHR31232:SF155">
    <property type="entry name" value="PLANT SELF-INCOMPATIBILITY PROTEIN S1 FAMILY"/>
    <property type="match status" value="1"/>
</dbReference>